<keyword evidence="3" id="KW-0804">Transcription</keyword>
<dbReference type="InterPro" id="IPR036390">
    <property type="entry name" value="WH_DNA-bd_sf"/>
</dbReference>
<dbReference type="SUPFAM" id="SSF46785">
    <property type="entry name" value="Winged helix' DNA-binding domain"/>
    <property type="match status" value="1"/>
</dbReference>
<evidence type="ECO:0000313" key="7">
    <source>
        <dbReference type="EMBL" id="KEJ91230.1"/>
    </source>
</evidence>
<dbReference type="InterPro" id="IPR036388">
    <property type="entry name" value="WH-like_DNA-bd_sf"/>
</dbReference>
<dbReference type="Pfam" id="PF01614">
    <property type="entry name" value="IclR_C"/>
    <property type="match status" value="1"/>
</dbReference>
<dbReference type="Proteomes" id="UP000027665">
    <property type="component" value="Unassembled WGS sequence"/>
</dbReference>
<dbReference type="InterPro" id="IPR014757">
    <property type="entry name" value="Tscrpt_reg_IclR_C"/>
</dbReference>
<dbReference type="PANTHER" id="PTHR30136">
    <property type="entry name" value="HELIX-TURN-HELIX TRANSCRIPTIONAL REGULATOR, ICLR FAMILY"/>
    <property type="match status" value="1"/>
</dbReference>
<evidence type="ECO:0000313" key="8">
    <source>
        <dbReference type="Proteomes" id="UP000027665"/>
    </source>
</evidence>
<evidence type="ECO:0000256" key="2">
    <source>
        <dbReference type="ARBA" id="ARBA00023125"/>
    </source>
</evidence>
<dbReference type="GO" id="GO:0045892">
    <property type="term" value="P:negative regulation of DNA-templated transcription"/>
    <property type="evidence" value="ECO:0007669"/>
    <property type="project" value="TreeGrafter"/>
</dbReference>
<dbReference type="Gene3D" id="1.10.10.10">
    <property type="entry name" value="Winged helix-like DNA-binding domain superfamily/Winged helix DNA-binding domain"/>
    <property type="match status" value="1"/>
</dbReference>
<evidence type="ECO:0000256" key="3">
    <source>
        <dbReference type="ARBA" id="ARBA00023163"/>
    </source>
</evidence>
<dbReference type="PANTHER" id="PTHR30136:SF24">
    <property type="entry name" value="HTH-TYPE TRANSCRIPTIONAL REPRESSOR ALLR"/>
    <property type="match status" value="1"/>
</dbReference>
<accession>A0A073INR8</accession>
<dbReference type="SMART" id="SM00346">
    <property type="entry name" value="HTH_ICLR"/>
    <property type="match status" value="1"/>
</dbReference>
<keyword evidence="2" id="KW-0238">DNA-binding</keyword>
<dbReference type="InterPro" id="IPR005471">
    <property type="entry name" value="Tscrpt_reg_IclR_N"/>
</dbReference>
<keyword evidence="8" id="KW-1185">Reference proteome</keyword>
<keyword evidence="4" id="KW-0812">Transmembrane</keyword>
<evidence type="ECO:0000259" key="5">
    <source>
        <dbReference type="PROSITE" id="PS51077"/>
    </source>
</evidence>
<dbReference type="SUPFAM" id="SSF55781">
    <property type="entry name" value="GAF domain-like"/>
    <property type="match status" value="1"/>
</dbReference>
<dbReference type="GO" id="GO:0003700">
    <property type="term" value="F:DNA-binding transcription factor activity"/>
    <property type="evidence" value="ECO:0007669"/>
    <property type="project" value="TreeGrafter"/>
</dbReference>
<feature type="transmembrane region" description="Helical" evidence="4">
    <location>
        <begin position="13"/>
        <end position="33"/>
    </location>
</feature>
<evidence type="ECO:0008006" key="9">
    <source>
        <dbReference type="Google" id="ProtNLM"/>
    </source>
</evidence>
<dbReference type="AlphaFoldDB" id="A0A073INR8"/>
<dbReference type="InterPro" id="IPR050707">
    <property type="entry name" value="HTH_MetabolicPath_Reg"/>
</dbReference>
<feature type="domain" description="HTH iclR-type" evidence="5">
    <location>
        <begin position="40"/>
        <end position="101"/>
    </location>
</feature>
<keyword evidence="4" id="KW-0472">Membrane</keyword>
<dbReference type="Gene3D" id="3.30.450.40">
    <property type="match status" value="1"/>
</dbReference>
<dbReference type="eggNOG" id="COG1414">
    <property type="taxonomic scope" value="Bacteria"/>
</dbReference>
<dbReference type="PROSITE" id="PS51078">
    <property type="entry name" value="ICLR_ED"/>
    <property type="match status" value="1"/>
</dbReference>
<evidence type="ECO:0000259" key="6">
    <source>
        <dbReference type="PROSITE" id="PS51078"/>
    </source>
</evidence>
<proteinExistence type="predicted"/>
<keyword evidence="1" id="KW-0805">Transcription regulation</keyword>
<comment type="caution">
    <text evidence="7">The sequence shown here is derived from an EMBL/GenBank/DDBJ whole genome shotgun (WGS) entry which is preliminary data.</text>
</comment>
<gene>
    <name evidence="7" type="ORF">EH55_11800</name>
</gene>
<name>A0A073INR8_9BACT</name>
<keyword evidence="4" id="KW-1133">Transmembrane helix</keyword>
<sequence>MSSCRCAVDFYDIIFKMAYALFLMFAVILKEVWQMAEDSVRSVERAFAILKAFTRDDYKLSLSEIAERINLPVTTSLRIAATLEGLNILQRHSDRTYSLGSQLYLLGSIAKANFRPQQIIYPYMKEIRDETKEAVSLYGVAGEYRVCYEQLESLLTVRCVMRVGDRMPLWAGAGSRALLAFLGDEVIEREVKKAYKITENTIYEPEKLRKSLADVRTLGYAISRAERDEGILSIAVPVFNRRGDIVFSFSVAGPTQRFSEEYAMSLIPKIQAMCREIANQL</sequence>
<organism evidence="7 8">
    <name type="scientific">Synergistes jonesii</name>
    <dbReference type="NCBI Taxonomy" id="2754"/>
    <lineage>
        <taxon>Bacteria</taxon>
        <taxon>Thermotogati</taxon>
        <taxon>Synergistota</taxon>
        <taxon>Synergistia</taxon>
        <taxon>Synergistales</taxon>
        <taxon>Synergistaceae</taxon>
        <taxon>Synergistes</taxon>
    </lineage>
</organism>
<dbReference type="EMBL" id="JMKI01000054">
    <property type="protein sequence ID" value="KEJ91230.1"/>
    <property type="molecule type" value="Genomic_DNA"/>
</dbReference>
<dbReference type="PROSITE" id="PS51077">
    <property type="entry name" value="HTH_ICLR"/>
    <property type="match status" value="1"/>
</dbReference>
<evidence type="ECO:0000256" key="4">
    <source>
        <dbReference type="SAM" id="Phobius"/>
    </source>
</evidence>
<protein>
    <recommendedName>
        <fullName evidence="9">IclR family transcriptional regulator</fullName>
    </recommendedName>
</protein>
<dbReference type="InterPro" id="IPR029016">
    <property type="entry name" value="GAF-like_dom_sf"/>
</dbReference>
<feature type="domain" description="IclR-ED" evidence="6">
    <location>
        <begin position="102"/>
        <end position="281"/>
    </location>
</feature>
<dbReference type="GO" id="GO:0003677">
    <property type="term" value="F:DNA binding"/>
    <property type="evidence" value="ECO:0007669"/>
    <property type="project" value="UniProtKB-KW"/>
</dbReference>
<dbReference type="Pfam" id="PF09339">
    <property type="entry name" value="HTH_IclR"/>
    <property type="match status" value="1"/>
</dbReference>
<evidence type="ECO:0000256" key="1">
    <source>
        <dbReference type="ARBA" id="ARBA00023015"/>
    </source>
</evidence>
<reference evidence="7 8" key="1">
    <citation type="submission" date="2014-04" db="EMBL/GenBank/DDBJ databases">
        <title>Draft Genome Sequence of Synergistes jonesii.</title>
        <authorList>
            <person name="Coil D.A."/>
            <person name="Eisen J.A."/>
            <person name="Holland-Moritz H.E."/>
        </authorList>
    </citation>
    <scope>NUCLEOTIDE SEQUENCE [LARGE SCALE GENOMIC DNA]</scope>
    <source>
        <strain evidence="7 8">78-1</strain>
    </source>
</reference>
<dbReference type="STRING" id="2754.EH55_11800"/>